<dbReference type="InterPro" id="IPR001623">
    <property type="entry name" value="DnaJ_domain"/>
</dbReference>
<dbReference type="PANTHER" id="PTHR43096">
    <property type="entry name" value="DNAJ HOMOLOG 1, MITOCHONDRIAL-RELATED"/>
    <property type="match status" value="1"/>
</dbReference>
<dbReference type="FunFam" id="2.60.260.20:FF:000008">
    <property type="entry name" value="Curved DNA-binding protein"/>
    <property type="match status" value="1"/>
</dbReference>
<dbReference type="SUPFAM" id="SSF49493">
    <property type="entry name" value="HSP40/DnaJ peptide-binding domain"/>
    <property type="match status" value="2"/>
</dbReference>
<dbReference type="EMBL" id="AP024714">
    <property type="protein sequence ID" value="BCX81628.1"/>
    <property type="molecule type" value="Genomic_DNA"/>
</dbReference>
<dbReference type="PRINTS" id="PR00625">
    <property type="entry name" value="JDOMAIN"/>
</dbReference>
<evidence type="ECO:0000259" key="7">
    <source>
        <dbReference type="PROSITE" id="PS50076"/>
    </source>
</evidence>
<dbReference type="GO" id="GO:0006260">
    <property type="term" value="P:DNA replication"/>
    <property type="evidence" value="ECO:0007669"/>
    <property type="project" value="UniProtKB-KW"/>
</dbReference>
<sequence length="316" mass="35517">MEYKDYYKILGVSRDASQDEIKRAYRKLARKYHPDVSKEPDAEEKFKEVNEAYEVLKDPEKRKAYDQFGAHWKEGQGFQPPPGWEEQFGFGGGGYTEGGRTADFSEFFEALFGGGGFRRGRARSGFRMRGEDLHAKVYIDLEDAYRGATQTLTLSVPEVDPATGRLVDKQKRLQVKIPKGIREGQKIRLAGQGAPGMGGGPAGDLYLEVHFKPHRWFKVEGKDIYLDLPVTPWEAALGAKVPVPTLEGKVELRIPPGSQTDRKLRLKGKGLPGTPAGDQYVILKIHTPPADTEDKKRFYEEMARKMPFNPRQGMGV</sequence>
<protein>
    <submittedName>
        <fullName evidence="8">Curved DNA-binding protein</fullName>
    </submittedName>
</protein>
<dbReference type="Proteomes" id="UP001321825">
    <property type="component" value="Chromosome"/>
</dbReference>
<evidence type="ECO:0000256" key="2">
    <source>
        <dbReference type="ARBA" id="ARBA00022705"/>
    </source>
</evidence>
<dbReference type="GO" id="GO:0042026">
    <property type="term" value="P:protein refolding"/>
    <property type="evidence" value="ECO:0007669"/>
    <property type="project" value="TreeGrafter"/>
</dbReference>
<evidence type="ECO:0000313" key="8">
    <source>
        <dbReference type="EMBL" id="BCX81628.1"/>
    </source>
</evidence>
<gene>
    <name evidence="8" type="ORF">MIT9_P1206</name>
</gene>
<keyword evidence="4" id="KW-0862">Zinc</keyword>
<dbReference type="Gene3D" id="2.60.260.20">
    <property type="entry name" value="Urease metallochaperone UreE, N-terminal domain"/>
    <property type="match status" value="2"/>
</dbReference>
<keyword evidence="5 8" id="KW-0238">DNA-binding</keyword>
<keyword evidence="9" id="KW-1185">Reference proteome</keyword>
<keyword evidence="4" id="KW-0479">Metal-binding</keyword>
<keyword evidence="2" id="KW-0235">DNA replication</keyword>
<keyword evidence="1" id="KW-0963">Cytoplasm</keyword>
<dbReference type="InterPro" id="IPR002939">
    <property type="entry name" value="DnaJ_C"/>
</dbReference>
<dbReference type="Gene3D" id="1.10.287.110">
    <property type="entry name" value="DnaJ domain"/>
    <property type="match status" value="1"/>
</dbReference>
<keyword evidence="6" id="KW-0143">Chaperone</keyword>
<dbReference type="RefSeq" id="WP_317706545.1">
    <property type="nucleotide sequence ID" value="NZ_AP024714.1"/>
</dbReference>
<evidence type="ECO:0000256" key="4">
    <source>
        <dbReference type="ARBA" id="ARBA00022771"/>
    </source>
</evidence>
<proteinExistence type="predicted"/>
<dbReference type="GO" id="GO:0003677">
    <property type="term" value="F:DNA binding"/>
    <property type="evidence" value="ECO:0007669"/>
    <property type="project" value="UniProtKB-KW"/>
</dbReference>
<evidence type="ECO:0000256" key="3">
    <source>
        <dbReference type="ARBA" id="ARBA00022737"/>
    </source>
</evidence>
<dbReference type="SMART" id="SM00271">
    <property type="entry name" value="DnaJ"/>
    <property type="match status" value="1"/>
</dbReference>
<evidence type="ECO:0000256" key="5">
    <source>
        <dbReference type="ARBA" id="ARBA00023125"/>
    </source>
</evidence>
<reference evidence="9" key="1">
    <citation type="journal article" date="2024" name="Int. J. Syst. Evol. Microbiol.">
        <title>Methylomarinovum tepidoasis sp. nov., a moderately thermophilic methanotroph of the family Methylothermaceae isolated from a deep-sea hydrothermal field.</title>
        <authorList>
            <person name="Hirayama H."/>
            <person name="Takaki Y."/>
            <person name="Abe M."/>
            <person name="Miyazaki M."/>
            <person name="Uematsu K."/>
            <person name="Matsui Y."/>
            <person name="Takai K."/>
        </authorList>
    </citation>
    <scope>NUCLEOTIDE SEQUENCE [LARGE SCALE GENOMIC DNA]</scope>
    <source>
        <strain evidence="9">IT-9</strain>
    </source>
</reference>
<keyword evidence="3" id="KW-0677">Repeat</keyword>
<dbReference type="FunFam" id="1.10.287.110:FF:000034">
    <property type="entry name" value="Chaperone protein DnaJ"/>
    <property type="match status" value="1"/>
</dbReference>
<dbReference type="Pfam" id="PF01556">
    <property type="entry name" value="DnaJ_C"/>
    <property type="match status" value="1"/>
</dbReference>
<dbReference type="SUPFAM" id="SSF46565">
    <property type="entry name" value="Chaperone J-domain"/>
    <property type="match status" value="1"/>
</dbReference>
<organism evidence="8 9">
    <name type="scientific">Methylomarinovum caldicuralii</name>
    <dbReference type="NCBI Taxonomy" id="438856"/>
    <lineage>
        <taxon>Bacteria</taxon>
        <taxon>Pseudomonadati</taxon>
        <taxon>Pseudomonadota</taxon>
        <taxon>Gammaproteobacteria</taxon>
        <taxon>Methylococcales</taxon>
        <taxon>Methylothermaceae</taxon>
        <taxon>Methylomarinovum</taxon>
    </lineage>
</organism>
<dbReference type="GO" id="GO:0051082">
    <property type="term" value="F:unfolded protein binding"/>
    <property type="evidence" value="ECO:0007669"/>
    <property type="project" value="InterPro"/>
</dbReference>
<dbReference type="CDD" id="cd06257">
    <property type="entry name" value="DnaJ"/>
    <property type="match status" value="1"/>
</dbReference>
<dbReference type="GO" id="GO:0005737">
    <property type="term" value="C:cytoplasm"/>
    <property type="evidence" value="ECO:0007669"/>
    <property type="project" value="TreeGrafter"/>
</dbReference>
<feature type="domain" description="J" evidence="7">
    <location>
        <begin position="5"/>
        <end position="69"/>
    </location>
</feature>
<dbReference type="FunFam" id="2.60.260.20:FF:000013">
    <property type="entry name" value="DnaJ subfamily B member 11"/>
    <property type="match status" value="1"/>
</dbReference>
<dbReference type="InterPro" id="IPR008971">
    <property type="entry name" value="HSP40/DnaJ_pept-bd"/>
</dbReference>
<name>A0AAU9C210_9GAMM</name>
<evidence type="ECO:0000256" key="6">
    <source>
        <dbReference type="ARBA" id="ARBA00023186"/>
    </source>
</evidence>
<dbReference type="PROSITE" id="PS00636">
    <property type="entry name" value="DNAJ_1"/>
    <property type="match status" value="1"/>
</dbReference>
<dbReference type="KEGG" id="mcau:MIT9_P1206"/>
<dbReference type="AlphaFoldDB" id="A0AAU9C210"/>
<dbReference type="InterPro" id="IPR036869">
    <property type="entry name" value="J_dom_sf"/>
</dbReference>
<dbReference type="InterPro" id="IPR018253">
    <property type="entry name" value="DnaJ_domain_CS"/>
</dbReference>
<dbReference type="GO" id="GO:0008270">
    <property type="term" value="F:zinc ion binding"/>
    <property type="evidence" value="ECO:0007669"/>
    <property type="project" value="UniProtKB-KW"/>
</dbReference>
<dbReference type="PROSITE" id="PS50076">
    <property type="entry name" value="DNAJ_2"/>
    <property type="match status" value="1"/>
</dbReference>
<dbReference type="Pfam" id="PF00226">
    <property type="entry name" value="DnaJ"/>
    <property type="match status" value="1"/>
</dbReference>
<accession>A0AAU9C210</accession>
<evidence type="ECO:0000313" key="9">
    <source>
        <dbReference type="Proteomes" id="UP001321825"/>
    </source>
</evidence>
<keyword evidence="4" id="KW-0863">Zinc-finger</keyword>
<dbReference type="CDD" id="cd10747">
    <property type="entry name" value="DnaJ_C"/>
    <property type="match status" value="1"/>
</dbReference>
<dbReference type="PANTHER" id="PTHR43096:SF52">
    <property type="entry name" value="DNAJ HOMOLOG 1, MITOCHONDRIAL-RELATED"/>
    <property type="match status" value="1"/>
</dbReference>
<evidence type="ECO:0000256" key="1">
    <source>
        <dbReference type="ARBA" id="ARBA00022490"/>
    </source>
</evidence>